<protein>
    <submittedName>
        <fullName evidence="1">Uncharacterized protein</fullName>
    </submittedName>
</protein>
<reference evidence="1" key="1">
    <citation type="submission" date="2023-01" db="EMBL/GenBank/DDBJ databases">
        <title>Genome assembly of the deep-sea coral Lophelia pertusa.</title>
        <authorList>
            <person name="Herrera S."/>
            <person name="Cordes E."/>
        </authorList>
    </citation>
    <scope>NUCLEOTIDE SEQUENCE</scope>
    <source>
        <strain evidence="1">USNM1676648</strain>
        <tissue evidence="1">Polyp</tissue>
    </source>
</reference>
<dbReference type="EMBL" id="MU825890">
    <property type="protein sequence ID" value="KAJ7384154.1"/>
    <property type="molecule type" value="Genomic_DNA"/>
</dbReference>
<evidence type="ECO:0000313" key="2">
    <source>
        <dbReference type="Proteomes" id="UP001163046"/>
    </source>
</evidence>
<name>A0A9W9ZNE7_9CNID</name>
<sequence>MTFEEFKALFTVFGFRWKTGCGQSSLIVISEEDRFPRPALHLFVFYDHNGMMSRSGISSWLMPINFKVYHTFPSRLVEQPLPKVKFGFFNISVPRNGNENHETSVSV</sequence>
<accession>A0A9W9ZNE7</accession>
<dbReference type="Proteomes" id="UP001163046">
    <property type="component" value="Unassembled WGS sequence"/>
</dbReference>
<dbReference type="OrthoDB" id="444255at2759"/>
<organism evidence="1 2">
    <name type="scientific">Desmophyllum pertusum</name>
    <dbReference type="NCBI Taxonomy" id="174260"/>
    <lineage>
        <taxon>Eukaryota</taxon>
        <taxon>Metazoa</taxon>
        <taxon>Cnidaria</taxon>
        <taxon>Anthozoa</taxon>
        <taxon>Hexacorallia</taxon>
        <taxon>Scleractinia</taxon>
        <taxon>Caryophylliina</taxon>
        <taxon>Caryophylliidae</taxon>
        <taxon>Desmophyllum</taxon>
    </lineage>
</organism>
<keyword evidence="2" id="KW-1185">Reference proteome</keyword>
<dbReference type="AlphaFoldDB" id="A0A9W9ZNE7"/>
<gene>
    <name evidence="1" type="ORF">OS493_023482</name>
</gene>
<comment type="caution">
    <text evidence="1">The sequence shown here is derived from an EMBL/GenBank/DDBJ whole genome shotgun (WGS) entry which is preliminary data.</text>
</comment>
<evidence type="ECO:0000313" key="1">
    <source>
        <dbReference type="EMBL" id="KAJ7384154.1"/>
    </source>
</evidence>
<proteinExistence type="predicted"/>